<dbReference type="Pfam" id="PF01614">
    <property type="entry name" value="IclR_C"/>
    <property type="match status" value="1"/>
</dbReference>
<keyword evidence="3" id="KW-0804">Transcription</keyword>
<evidence type="ECO:0000256" key="2">
    <source>
        <dbReference type="ARBA" id="ARBA00023125"/>
    </source>
</evidence>
<keyword evidence="2" id="KW-0238">DNA-binding</keyword>
<evidence type="ECO:0000256" key="3">
    <source>
        <dbReference type="ARBA" id="ARBA00023163"/>
    </source>
</evidence>
<reference evidence="6" key="1">
    <citation type="submission" date="2023-07" db="EMBL/GenBank/DDBJ databases">
        <title>The genome sequence of Rhodocytophaga aerolata KACC 12507.</title>
        <authorList>
            <person name="Zhang X."/>
        </authorList>
    </citation>
    <scope>NUCLEOTIDE SEQUENCE</scope>
    <source>
        <strain evidence="6">KACC 12507</strain>
    </source>
</reference>
<dbReference type="Pfam" id="PF09339">
    <property type="entry name" value="HTH_IclR"/>
    <property type="match status" value="1"/>
</dbReference>
<keyword evidence="1" id="KW-0805">Transcription regulation</keyword>
<dbReference type="PANTHER" id="PTHR30136:SF24">
    <property type="entry name" value="HTH-TYPE TRANSCRIPTIONAL REPRESSOR ALLR"/>
    <property type="match status" value="1"/>
</dbReference>
<dbReference type="SMART" id="SM00346">
    <property type="entry name" value="HTH_ICLR"/>
    <property type="match status" value="1"/>
</dbReference>
<dbReference type="SUPFAM" id="SSF46785">
    <property type="entry name" value="Winged helix' DNA-binding domain"/>
    <property type="match status" value="1"/>
</dbReference>
<dbReference type="InterPro" id="IPR014757">
    <property type="entry name" value="Tscrpt_reg_IclR_C"/>
</dbReference>
<dbReference type="PANTHER" id="PTHR30136">
    <property type="entry name" value="HELIX-TURN-HELIX TRANSCRIPTIONAL REGULATOR, ICLR FAMILY"/>
    <property type="match status" value="1"/>
</dbReference>
<dbReference type="Gene3D" id="3.30.450.40">
    <property type="match status" value="1"/>
</dbReference>
<protein>
    <submittedName>
        <fullName evidence="6">IclR family transcriptional regulator</fullName>
    </submittedName>
</protein>
<dbReference type="EMBL" id="JAUKPO010000021">
    <property type="protein sequence ID" value="MDO1449670.1"/>
    <property type="molecule type" value="Genomic_DNA"/>
</dbReference>
<dbReference type="InterPro" id="IPR036390">
    <property type="entry name" value="WH_DNA-bd_sf"/>
</dbReference>
<evidence type="ECO:0000313" key="7">
    <source>
        <dbReference type="Proteomes" id="UP001168528"/>
    </source>
</evidence>
<evidence type="ECO:0000259" key="4">
    <source>
        <dbReference type="PROSITE" id="PS51077"/>
    </source>
</evidence>
<evidence type="ECO:0000256" key="1">
    <source>
        <dbReference type="ARBA" id="ARBA00023015"/>
    </source>
</evidence>
<proteinExistence type="predicted"/>
<gene>
    <name evidence="6" type="ORF">Q0590_25560</name>
</gene>
<comment type="caution">
    <text evidence="6">The sequence shown here is derived from an EMBL/GenBank/DDBJ whole genome shotgun (WGS) entry which is preliminary data.</text>
</comment>
<accession>A0ABT8RC81</accession>
<dbReference type="InterPro" id="IPR036388">
    <property type="entry name" value="WH-like_DNA-bd_sf"/>
</dbReference>
<dbReference type="PROSITE" id="PS51078">
    <property type="entry name" value="ICLR_ED"/>
    <property type="match status" value="1"/>
</dbReference>
<feature type="domain" description="IclR-ED" evidence="5">
    <location>
        <begin position="66"/>
        <end position="245"/>
    </location>
</feature>
<dbReference type="SUPFAM" id="SSF55781">
    <property type="entry name" value="GAF domain-like"/>
    <property type="match status" value="1"/>
</dbReference>
<dbReference type="InterPro" id="IPR050707">
    <property type="entry name" value="HTH_MetabolicPath_Reg"/>
</dbReference>
<dbReference type="PROSITE" id="PS51077">
    <property type="entry name" value="HTH_ICLR"/>
    <property type="match status" value="1"/>
</dbReference>
<evidence type="ECO:0000313" key="6">
    <source>
        <dbReference type="EMBL" id="MDO1449670.1"/>
    </source>
</evidence>
<dbReference type="InterPro" id="IPR005471">
    <property type="entry name" value="Tscrpt_reg_IclR_N"/>
</dbReference>
<dbReference type="RefSeq" id="WP_302040473.1">
    <property type="nucleotide sequence ID" value="NZ_JAUKPO010000021.1"/>
</dbReference>
<organism evidence="6 7">
    <name type="scientific">Rhodocytophaga aerolata</name>
    <dbReference type="NCBI Taxonomy" id="455078"/>
    <lineage>
        <taxon>Bacteria</taxon>
        <taxon>Pseudomonadati</taxon>
        <taxon>Bacteroidota</taxon>
        <taxon>Cytophagia</taxon>
        <taxon>Cytophagales</taxon>
        <taxon>Rhodocytophagaceae</taxon>
        <taxon>Rhodocytophaga</taxon>
    </lineage>
</organism>
<evidence type="ECO:0000259" key="5">
    <source>
        <dbReference type="PROSITE" id="PS51078"/>
    </source>
</evidence>
<dbReference type="InterPro" id="IPR029016">
    <property type="entry name" value="GAF-like_dom_sf"/>
</dbReference>
<feature type="domain" description="HTH iclR-type" evidence="4">
    <location>
        <begin position="2"/>
        <end position="65"/>
    </location>
</feature>
<dbReference type="Gene3D" id="1.10.10.10">
    <property type="entry name" value="Winged helix-like DNA-binding domain superfamily/Winged helix DNA-binding domain"/>
    <property type="match status" value="1"/>
</dbReference>
<sequence>MIQVINRALEILEYVSKQGGEPASLSEIAEAAGIHQTTCANIIKTLTDKNYLEHLGRKKGYRLGASAYHLTGNLAYNQNLILAAKPIMEALTAKLNETSLLGILRNNKRFLVHVVTSDQDLQVRTRSESDIYPTASGRMLMASLPAKELDNLIQILGLPQPHIWPDIHSKEDLLAALQDIRKKEIAVTLSTKHIVGLAVPIRKNAQVIASLSIFLPESRFTSTHKESILQELRSAAQQINERLQMES</sequence>
<dbReference type="Proteomes" id="UP001168528">
    <property type="component" value="Unassembled WGS sequence"/>
</dbReference>
<name>A0ABT8RC81_9BACT</name>
<keyword evidence="7" id="KW-1185">Reference proteome</keyword>